<feature type="region of interest" description="Disordered" evidence="1">
    <location>
        <begin position="56"/>
        <end position="247"/>
    </location>
</feature>
<dbReference type="OrthoDB" id="2503301at2759"/>
<dbReference type="Proteomes" id="UP000037035">
    <property type="component" value="Unassembled WGS sequence"/>
</dbReference>
<feature type="compositionally biased region" description="Low complexity" evidence="1">
    <location>
        <begin position="56"/>
        <end position="66"/>
    </location>
</feature>
<comment type="caution">
    <text evidence="2">The sequence shown here is derived from an EMBL/GenBank/DDBJ whole genome shotgun (WGS) entry which is preliminary data.</text>
</comment>
<organism evidence="2 3">
    <name type="scientific">Puccinia sorghi</name>
    <dbReference type="NCBI Taxonomy" id="27349"/>
    <lineage>
        <taxon>Eukaryota</taxon>
        <taxon>Fungi</taxon>
        <taxon>Dikarya</taxon>
        <taxon>Basidiomycota</taxon>
        <taxon>Pucciniomycotina</taxon>
        <taxon>Pucciniomycetes</taxon>
        <taxon>Pucciniales</taxon>
        <taxon>Pucciniaceae</taxon>
        <taxon>Puccinia</taxon>
    </lineage>
</organism>
<sequence>MSLEVGIRKRELGTPGKDTAQRLGGWFIGGTWTCPGGGMPPSRQLATENIDQWEAQAQNAYASRAAADCETMPRSTSPSAKGKKKLNVSPHHSPTSEDEASPPNISNEEQPEDAQNLSQAPSAEGSNNHSSHPDQGPLIDRSQNRASRESDSDDEAPEAVSIVASKRQIKQKQEEIDKFEKATARARRQANRVRDEKLKQNSKARKTKLATKETPAKADAQPPSSSDDEKKEDQEDNGTSTKPAPVNTKKYLDPALFASASHILEKSKLDTLARSAEETKLVAARKRKQKKIQEQQHWKDLGNNTTVVHLSKTAYLNPSARLAVAANFERNRLYTKPSRSAVKLPKATLAAKAEMGARKSAAFDATHARRACKPALLFNRHHN</sequence>
<dbReference type="AlphaFoldDB" id="A0A0L6VSN5"/>
<name>A0A0L6VSN5_9BASI</name>
<evidence type="ECO:0000313" key="3">
    <source>
        <dbReference type="Proteomes" id="UP000037035"/>
    </source>
</evidence>
<accession>A0A0L6VSN5</accession>
<feature type="compositionally biased region" description="Basic residues" evidence="1">
    <location>
        <begin position="200"/>
        <end position="209"/>
    </location>
</feature>
<keyword evidence="3" id="KW-1185">Reference proteome</keyword>
<protein>
    <submittedName>
        <fullName evidence="2">Uncharacterized protein</fullName>
    </submittedName>
</protein>
<reference evidence="2 3" key="1">
    <citation type="submission" date="2015-08" db="EMBL/GenBank/DDBJ databases">
        <title>Next Generation Sequencing and Analysis of the Genome of Puccinia sorghi L Schw, the Causal Agent of Maize Common Rust.</title>
        <authorList>
            <person name="Rochi L."/>
            <person name="Burguener G."/>
            <person name="Darino M."/>
            <person name="Turjanski A."/>
            <person name="Kreff E."/>
            <person name="Dieguez M.J."/>
            <person name="Sacco F."/>
        </authorList>
    </citation>
    <scope>NUCLEOTIDE SEQUENCE [LARGE SCALE GENOMIC DNA]</scope>
    <source>
        <strain evidence="2 3">RO10H11247</strain>
    </source>
</reference>
<proteinExistence type="predicted"/>
<evidence type="ECO:0000256" key="1">
    <source>
        <dbReference type="SAM" id="MobiDB-lite"/>
    </source>
</evidence>
<evidence type="ECO:0000313" key="2">
    <source>
        <dbReference type="EMBL" id="KNZ63709.1"/>
    </source>
</evidence>
<dbReference type="EMBL" id="LAVV01001233">
    <property type="protein sequence ID" value="KNZ63709.1"/>
    <property type="molecule type" value="Genomic_DNA"/>
</dbReference>
<gene>
    <name evidence="2" type="ORF">VP01_1110g4</name>
</gene>
<feature type="compositionally biased region" description="Polar residues" evidence="1">
    <location>
        <begin position="103"/>
        <end position="130"/>
    </location>
</feature>
<feature type="compositionally biased region" description="Basic and acidic residues" evidence="1">
    <location>
        <begin position="171"/>
        <end position="183"/>
    </location>
</feature>
<dbReference type="VEuPathDB" id="FungiDB:VP01_1110g4"/>